<comment type="caution">
    <text evidence="4">The sequence shown here is derived from an EMBL/GenBank/DDBJ whole genome shotgun (WGS) entry which is preliminary data.</text>
</comment>
<dbReference type="GO" id="GO:0005548">
    <property type="term" value="F:phospholipid transporter activity"/>
    <property type="evidence" value="ECO:0007669"/>
    <property type="project" value="TreeGrafter"/>
</dbReference>
<keyword evidence="1" id="KW-0175">Coiled coil</keyword>
<sequence>MRTVVVISAIAVTAAVVTGVAAVSAPDYQVSVMLPSATNLVPGGTVEIKGFSAGKVSDIEPVGGQAKITMELDSSYAPLHDGAVATVRWNSLVGERHLAITDGPSANVQVPSGGMLKGNMPQPMELDQVLAALDPPTRQRLTSLINNLQQTLNGHEQDLNATVQSAGPALQALGQVLQALGTDGPAISALVTQVEQMVSTLSGRDGQVRDIVDRLSALSGNVVQQRQALDQSLQKLPGALQTATDTLGDVPGAVDKTVPLLDDLKPATDQLPAVAGNLKPVLQDLRPLVAQLRPTLASAQTLLQYTPGLLDEAHAVVPGATSLVSDLVPAVDFLRPYTPELIGFLTNWSSAMSNYGGDGHYARVLAQVGLSSVNINPGITPPGFSTSTQPAPGALVNQPWTDATGGGVK</sequence>
<dbReference type="EMBL" id="VMNW02000003">
    <property type="protein sequence ID" value="KAA9165979.1"/>
    <property type="molecule type" value="Genomic_DNA"/>
</dbReference>
<protein>
    <submittedName>
        <fullName evidence="4">MCE family protein</fullName>
    </submittedName>
</protein>
<dbReference type="AlphaFoldDB" id="A0A5N0VHZ8"/>
<dbReference type="GO" id="GO:0005543">
    <property type="term" value="F:phospholipid binding"/>
    <property type="evidence" value="ECO:0007669"/>
    <property type="project" value="TreeGrafter"/>
</dbReference>
<feature type="coiled-coil region" evidence="1">
    <location>
        <begin position="138"/>
        <end position="165"/>
    </location>
</feature>
<dbReference type="PANTHER" id="PTHR33371">
    <property type="entry name" value="INTERMEMBRANE PHOSPHOLIPID TRANSPORT SYSTEM BINDING PROTEIN MLAD-RELATED"/>
    <property type="match status" value="1"/>
</dbReference>
<evidence type="ECO:0000256" key="1">
    <source>
        <dbReference type="SAM" id="Coils"/>
    </source>
</evidence>
<name>A0A5N0VHZ8_9PSEU</name>
<dbReference type="Pfam" id="PF02470">
    <property type="entry name" value="MlaD"/>
    <property type="match status" value="1"/>
</dbReference>
<evidence type="ECO:0000259" key="3">
    <source>
        <dbReference type="Pfam" id="PF02470"/>
    </source>
</evidence>
<evidence type="ECO:0000313" key="5">
    <source>
        <dbReference type="Proteomes" id="UP000319769"/>
    </source>
</evidence>
<evidence type="ECO:0000313" key="4">
    <source>
        <dbReference type="EMBL" id="KAA9165979.1"/>
    </source>
</evidence>
<dbReference type="InterPro" id="IPR052336">
    <property type="entry name" value="MlaD_Phospholipid_Transporter"/>
</dbReference>
<dbReference type="PANTHER" id="PTHR33371:SF4">
    <property type="entry name" value="INTERMEMBRANE PHOSPHOLIPID TRANSPORT SYSTEM BINDING PROTEIN MLAD"/>
    <property type="match status" value="1"/>
</dbReference>
<dbReference type="InterPro" id="IPR003399">
    <property type="entry name" value="Mce/MlaD"/>
</dbReference>
<reference evidence="4" key="1">
    <citation type="submission" date="2019-09" db="EMBL/GenBank/DDBJ databases">
        <authorList>
            <person name="Teo W.F.A."/>
            <person name="Duangmal K."/>
        </authorList>
    </citation>
    <scope>NUCLEOTIDE SEQUENCE [LARGE SCALE GENOMIC DNA]</scope>
    <source>
        <strain evidence="4">K81G1</strain>
    </source>
</reference>
<accession>A0A5N0VHZ8</accession>
<proteinExistence type="predicted"/>
<organism evidence="4 5">
    <name type="scientific">Amycolatopsis acidicola</name>
    <dbReference type="NCBI Taxonomy" id="2596893"/>
    <lineage>
        <taxon>Bacteria</taxon>
        <taxon>Bacillati</taxon>
        <taxon>Actinomycetota</taxon>
        <taxon>Actinomycetes</taxon>
        <taxon>Pseudonocardiales</taxon>
        <taxon>Pseudonocardiaceae</taxon>
        <taxon>Amycolatopsis</taxon>
    </lineage>
</organism>
<evidence type="ECO:0000256" key="2">
    <source>
        <dbReference type="SAM" id="MobiDB-lite"/>
    </source>
</evidence>
<feature type="region of interest" description="Disordered" evidence="2">
    <location>
        <begin position="381"/>
        <end position="409"/>
    </location>
</feature>
<dbReference type="Proteomes" id="UP000319769">
    <property type="component" value="Unassembled WGS sequence"/>
</dbReference>
<dbReference type="OrthoDB" id="5241082at2"/>
<feature type="compositionally biased region" description="Polar residues" evidence="2">
    <location>
        <begin position="381"/>
        <end position="390"/>
    </location>
</feature>
<dbReference type="RefSeq" id="WP_144748676.1">
    <property type="nucleotide sequence ID" value="NZ_VMNW02000003.1"/>
</dbReference>
<feature type="domain" description="Mce/MlaD" evidence="3">
    <location>
        <begin position="27"/>
        <end position="103"/>
    </location>
</feature>
<keyword evidence="5" id="KW-1185">Reference proteome</keyword>
<gene>
    <name evidence="4" type="ORF">FPZ12_003230</name>
</gene>